<dbReference type="GO" id="GO:0046983">
    <property type="term" value="F:protein dimerization activity"/>
    <property type="evidence" value="ECO:0007669"/>
    <property type="project" value="InterPro"/>
</dbReference>
<feature type="domain" description="TTF-type" evidence="1">
    <location>
        <begin position="97"/>
        <end position="187"/>
    </location>
</feature>
<dbReference type="Pfam" id="PF05699">
    <property type="entry name" value="Dimer_Tnp_hAT"/>
    <property type="match status" value="1"/>
</dbReference>
<evidence type="ECO:0000313" key="2">
    <source>
        <dbReference type="EMBL" id="KAE9521869.1"/>
    </source>
</evidence>
<evidence type="ECO:0000259" key="1">
    <source>
        <dbReference type="SMART" id="SM00597"/>
    </source>
</evidence>
<protein>
    <recommendedName>
        <fullName evidence="1">TTF-type domain-containing protein</fullName>
    </recommendedName>
</protein>
<dbReference type="Proteomes" id="UP000475862">
    <property type="component" value="Unassembled WGS sequence"/>
</dbReference>
<dbReference type="InterPro" id="IPR006580">
    <property type="entry name" value="Znf_TTF"/>
</dbReference>
<proteinExistence type="predicted"/>
<dbReference type="AlphaFoldDB" id="A0A6G0SU84"/>
<evidence type="ECO:0000313" key="3">
    <source>
        <dbReference type="Proteomes" id="UP000475862"/>
    </source>
</evidence>
<dbReference type="PANTHER" id="PTHR45749:SF37">
    <property type="entry name" value="OS05G0311600 PROTEIN"/>
    <property type="match status" value="1"/>
</dbReference>
<keyword evidence="3" id="KW-1185">Reference proteome</keyword>
<gene>
    <name evidence="2" type="ORF">AGLY_017751</name>
</gene>
<organism evidence="2 3">
    <name type="scientific">Aphis glycines</name>
    <name type="common">Soybean aphid</name>
    <dbReference type="NCBI Taxonomy" id="307491"/>
    <lineage>
        <taxon>Eukaryota</taxon>
        <taxon>Metazoa</taxon>
        <taxon>Ecdysozoa</taxon>
        <taxon>Arthropoda</taxon>
        <taxon>Hexapoda</taxon>
        <taxon>Insecta</taxon>
        <taxon>Pterygota</taxon>
        <taxon>Neoptera</taxon>
        <taxon>Paraneoptera</taxon>
        <taxon>Hemiptera</taxon>
        <taxon>Sternorrhyncha</taxon>
        <taxon>Aphidomorpha</taxon>
        <taxon>Aphidoidea</taxon>
        <taxon>Aphididae</taxon>
        <taxon>Aphidini</taxon>
        <taxon>Aphis</taxon>
        <taxon>Aphis</taxon>
    </lineage>
</organism>
<dbReference type="InterPro" id="IPR012337">
    <property type="entry name" value="RNaseH-like_sf"/>
</dbReference>
<dbReference type="OrthoDB" id="6601344at2759"/>
<comment type="caution">
    <text evidence="2">The sequence shown here is derived from an EMBL/GenBank/DDBJ whole genome shotgun (WGS) entry which is preliminary data.</text>
</comment>
<dbReference type="SUPFAM" id="SSF53098">
    <property type="entry name" value="Ribonuclease H-like"/>
    <property type="match status" value="2"/>
</dbReference>
<accession>A0A6G0SU84</accession>
<name>A0A6G0SU84_APHGL</name>
<dbReference type="SMART" id="SM00597">
    <property type="entry name" value="ZnF_TTF"/>
    <property type="match status" value="1"/>
</dbReference>
<dbReference type="PANTHER" id="PTHR45749">
    <property type="match status" value="1"/>
</dbReference>
<dbReference type="InterPro" id="IPR008906">
    <property type="entry name" value="HATC_C_dom"/>
</dbReference>
<dbReference type="EMBL" id="VYZN01001885">
    <property type="protein sequence ID" value="KAE9521869.1"/>
    <property type="molecule type" value="Genomic_DNA"/>
</dbReference>
<sequence length="678" mass="78625">MFNIFNKLKKKINLPVENPNQSSSDLNKHADEEYEEDNPNCINVDSAEEESSPTKLIVLTCIESSDVKTLELDLGILESGPNQPILRIYPKTLFGKQNRSFSDSYFKKYSWLEYSIKFDAVFCFCCRIFNTNNVYIADNIFTKTGFKNWKKLGGNDSKLMSHEKSKCHLKCMANWSGYLSAKSIGSVINQISVQNKKEIIENRNYLKQIIDIILYLMRQGISFRGHDETKESLNQGNFKEACQLMAKHDMQCHKLEYMSICVRYVKNLEVYERFLGFMDVSEKQDAQTLVNTIFQFLEQSNLENIPIFAQSYDGASVMSGKRNGVQSKLQERYECAIYTHCMAHRINLVVVDMCKNVEYANNFFNSLEALYVYFSRPSTNKKLKDMQLKMDIKASTITQISDTRWVCRYKNCKTVKDNFKVILEVLSEEIDANSNLDLAQAIETFKLLWIKVMTLATEFNISLGLPAKGFKRKRRETTHLQNYFVSNTTGAECSVDNMDEEMSDEDAQFEYWKINGYFRILDCVISGLRSRFSTESLKMGLSIDKLKYPESLYFIEHYEKASCIDKNQLKAEMLIMKNCIDKDNFDIDSIVSEINKKVFPNLYKLLQVALTIPVSSASCERSFSVMRRIKTWLRNSMTNDRFENLSLLHIERDLANIINSEEVLNIFAQKSRRLNLIL</sequence>
<reference evidence="2 3" key="1">
    <citation type="submission" date="2019-08" db="EMBL/GenBank/DDBJ databases">
        <title>The genome of the soybean aphid Biotype 1, its phylome, world population structure and adaptation to the North American continent.</title>
        <authorList>
            <person name="Giordano R."/>
            <person name="Donthu R.K."/>
            <person name="Hernandez A.G."/>
            <person name="Wright C.L."/>
            <person name="Zimin A.V."/>
        </authorList>
    </citation>
    <scope>NUCLEOTIDE SEQUENCE [LARGE SCALE GENOMIC DNA]</scope>
    <source>
        <tissue evidence="2">Whole aphids</tissue>
    </source>
</reference>